<feature type="transmembrane region" description="Helical" evidence="2">
    <location>
        <begin position="27"/>
        <end position="45"/>
    </location>
</feature>
<keyword evidence="4" id="KW-1185">Reference proteome</keyword>
<feature type="compositionally biased region" description="Polar residues" evidence="1">
    <location>
        <begin position="96"/>
        <end position="106"/>
    </location>
</feature>
<reference evidence="3 4" key="1">
    <citation type="submission" date="2017-03" db="EMBL/GenBank/DDBJ databases">
        <authorList>
            <person name="Afonso C.L."/>
            <person name="Miller P.J."/>
            <person name="Scott M.A."/>
            <person name="Spackman E."/>
            <person name="Goraichik I."/>
            <person name="Dimitrov K.M."/>
            <person name="Suarez D.L."/>
            <person name="Swayne D.E."/>
        </authorList>
    </citation>
    <scope>NUCLEOTIDE SEQUENCE [LARGE SCALE GENOMIC DNA]</scope>
    <source>
        <strain evidence="3 4">CECT 7971</strain>
    </source>
</reference>
<feature type="region of interest" description="Disordered" evidence="1">
    <location>
        <begin position="89"/>
        <end position="112"/>
    </location>
</feature>
<accession>A0A1Y5T285</accession>
<evidence type="ECO:0000313" key="4">
    <source>
        <dbReference type="Proteomes" id="UP000193307"/>
    </source>
</evidence>
<evidence type="ECO:0000256" key="2">
    <source>
        <dbReference type="SAM" id="Phobius"/>
    </source>
</evidence>
<gene>
    <name evidence="3" type="ORF">PAM7971_02502</name>
</gene>
<organism evidence="3 4">
    <name type="scientific">Pacificibacter marinus</name>
    <dbReference type="NCBI Taxonomy" id="658057"/>
    <lineage>
        <taxon>Bacteria</taxon>
        <taxon>Pseudomonadati</taxon>
        <taxon>Pseudomonadota</taxon>
        <taxon>Alphaproteobacteria</taxon>
        <taxon>Rhodobacterales</taxon>
        <taxon>Roseobacteraceae</taxon>
        <taxon>Pacificibacter</taxon>
    </lineage>
</organism>
<dbReference type="RefSeq" id="WP_085849619.1">
    <property type="nucleotide sequence ID" value="NZ_FNZV01000007.1"/>
</dbReference>
<keyword evidence="2" id="KW-0472">Membrane</keyword>
<dbReference type="STRING" id="658057.SAMN04488032_107182"/>
<dbReference type="Proteomes" id="UP000193307">
    <property type="component" value="Unassembled WGS sequence"/>
</dbReference>
<keyword evidence="2" id="KW-0812">Transmembrane</keyword>
<keyword evidence="2" id="KW-1133">Transmembrane helix</keyword>
<feature type="transmembrane region" description="Helical" evidence="2">
    <location>
        <begin position="57"/>
        <end position="80"/>
    </location>
</feature>
<dbReference type="AlphaFoldDB" id="A0A1Y5T285"/>
<evidence type="ECO:0000256" key="1">
    <source>
        <dbReference type="SAM" id="MobiDB-lite"/>
    </source>
</evidence>
<proteinExistence type="predicted"/>
<name>A0A1Y5T285_9RHOB</name>
<dbReference type="EMBL" id="FWFW01000007">
    <property type="protein sequence ID" value="SLN50496.1"/>
    <property type="molecule type" value="Genomic_DNA"/>
</dbReference>
<sequence>MAESGRSPLYLARSSYRRRRLIDAQRLLPIFLFLLYLLPLLWGGSSQDDPIGGGVRGYVHVFSVWLGAIVISGLIARALMKAETLEDASRDFGEPKQTTTSDQSGDQGTGDL</sequence>
<protein>
    <submittedName>
        <fullName evidence="3">Uncharacterized protein</fullName>
    </submittedName>
</protein>
<evidence type="ECO:0000313" key="3">
    <source>
        <dbReference type="EMBL" id="SLN50496.1"/>
    </source>
</evidence>